<dbReference type="AlphaFoldDB" id="A0A508TQC0"/>
<dbReference type="Pfam" id="PF06996">
    <property type="entry name" value="T6SS_TssG"/>
    <property type="match status" value="1"/>
</dbReference>
<evidence type="ECO:0000313" key="2">
    <source>
        <dbReference type="Proteomes" id="UP000328092"/>
    </source>
</evidence>
<sequence length="340" mass="38635">MTFLRDLQEEPWRFDYFAVLRHLERKHRDRPRISDSAARRDEFVVFGQDPFMDFPASNIARVVQAEDKPLKIFVKYLGLLGPQGALPLAITEEAHHNVIARDDAFPRFLDIFNHRFIQLFFRAWADSRPIAQHDRPEQDRFVAYIGSAIGVGSAPYGNLDSVPDAAKLGLAGLLGAKAKSASRLAAAIRGLFGVETEVDEFVGTRLTIESSEWTMLGARYNILGGDALLGQRIFSVQDKIRIRIFTRNLAQYMRFLPTGDLCEPLADLVFFYNGEQLDWDAELAIPSGAAEPIRLGLFGQLGWTTWMSPNWTLTDAFRRDARFHPAERMRHKRAGRRRGN</sequence>
<reference evidence="1" key="1">
    <citation type="submission" date="2019-02" db="EMBL/GenBank/DDBJ databases">
        <authorList>
            <person name="Pothier F.J."/>
        </authorList>
    </citation>
    <scope>NUCLEOTIDE SEQUENCE</scope>
    <source>
        <strain evidence="1">CI-1B</strain>
    </source>
</reference>
<keyword evidence="2" id="KW-1185">Reference proteome</keyword>
<dbReference type="RefSeq" id="WP_139863080.1">
    <property type="nucleotide sequence ID" value="NZ_CAADFC020000028.1"/>
</dbReference>
<dbReference type="PANTHER" id="PTHR35564:SF4">
    <property type="entry name" value="CYTOPLASMIC PROTEIN"/>
    <property type="match status" value="1"/>
</dbReference>
<dbReference type="InterPro" id="IPR010732">
    <property type="entry name" value="T6SS_TssG-like"/>
</dbReference>
<accession>A0A508TQC0</accession>
<dbReference type="NCBIfam" id="TIGR03347">
    <property type="entry name" value="VI_chp_1"/>
    <property type="match status" value="1"/>
</dbReference>
<dbReference type="Proteomes" id="UP000328092">
    <property type="component" value="Unassembled WGS sequence"/>
</dbReference>
<evidence type="ECO:0000313" key="1">
    <source>
        <dbReference type="EMBL" id="VIO76378.1"/>
    </source>
</evidence>
<protein>
    <recommendedName>
        <fullName evidence="3">Type VI secretion system protein ImpH</fullName>
    </recommendedName>
</protein>
<comment type="caution">
    <text evidence="1">The sequence shown here is derived from an EMBL/GenBank/DDBJ whole genome shotgun (WGS) entry which is preliminary data.</text>
</comment>
<dbReference type="PANTHER" id="PTHR35564">
    <property type="match status" value="1"/>
</dbReference>
<proteinExistence type="predicted"/>
<dbReference type="OrthoDB" id="1523296at2"/>
<dbReference type="EMBL" id="CAADFC020000028">
    <property type="protein sequence ID" value="VIO76378.1"/>
    <property type="molecule type" value="Genomic_DNA"/>
</dbReference>
<name>A0A508TQC0_9BRAD</name>
<organism evidence="1 2">
    <name type="scientific">Bradyrhizobium ivorense</name>
    <dbReference type="NCBI Taxonomy" id="2511166"/>
    <lineage>
        <taxon>Bacteria</taxon>
        <taxon>Pseudomonadati</taxon>
        <taxon>Pseudomonadota</taxon>
        <taxon>Alphaproteobacteria</taxon>
        <taxon>Hyphomicrobiales</taxon>
        <taxon>Nitrobacteraceae</taxon>
        <taxon>Bradyrhizobium</taxon>
    </lineage>
</organism>
<evidence type="ECO:0008006" key="3">
    <source>
        <dbReference type="Google" id="ProtNLM"/>
    </source>
</evidence>
<gene>
    <name evidence="1" type="ORF">CI1B_63830</name>
</gene>